<feature type="domain" description="OmpR/PhoB-type" evidence="5">
    <location>
        <begin position="31"/>
        <end position="126"/>
    </location>
</feature>
<dbReference type="GO" id="GO:0000976">
    <property type="term" value="F:transcription cis-regulatory region binding"/>
    <property type="evidence" value="ECO:0007669"/>
    <property type="project" value="TreeGrafter"/>
</dbReference>
<dbReference type="KEGG" id="htq:FRZ44_12230"/>
<dbReference type="SMART" id="SM00862">
    <property type="entry name" value="Trans_reg_C"/>
    <property type="match status" value="1"/>
</dbReference>
<dbReference type="GO" id="GO:0000156">
    <property type="term" value="F:phosphorelay response regulator activity"/>
    <property type="evidence" value="ECO:0007669"/>
    <property type="project" value="TreeGrafter"/>
</dbReference>
<evidence type="ECO:0000259" key="4">
    <source>
        <dbReference type="PROSITE" id="PS50110"/>
    </source>
</evidence>
<dbReference type="InterPro" id="IPR001789">
    <property type="entry name" value="Sig_transdc_resp-reg_receiver"/>
</dbReference>
<dbReference type="GO" id="GO:0005829">
    <property type="term" value="C:cytosol"/>
    <property type="evidence" value="ECO:0007669"/>
    <property type="project" value="TreeGrafter"/>
</dbReference>
<dbReference type="InterPro" id="IPR011006">
    <property type="entry name" value="CheY-like_superfamily"/>
</dbReference>
<dbReference type="Pfam" id="PF00486">
    <property type="entry name" value="Trans_reg_C"/>
    <property type="match status" value="1"/>
</dbReference>
<reference evidence="6 7" key="1">
    <citation type="submission" date="2019-08" db="EMBL/GenBank/DDBJ databases">
        <title>Hyperibacter terrae gen. nov., sp. nov. and Hyperibacter viscosus sp. nov., two new members in the family Rhodospirillaceae isolated from the rhizosphere of Hypericum perforatum.</title>
        <authorList>
            <person name="Noviana Z."/>
        </authorList>
    </citation>
    <scope>NUCLEOTIDE SEQUENCE [LARGE SCALE GENOMIC DNA]</scope>
    <source>
        <strain evidence="6 7">R5913</strain>
    </source>
</reference>
<keyword evidence="1 3" id="KW-0238">DNA-binding</keyword>
<dbReference type="Pfam" id="PF00072">
    <property type="entry name" value="Response_reg"/>
    <property type="match status" value="1"/>
</dbReference>
<evidence type="ECO:0000256" key="3">
    <source>
        <dbReference type="PROSITE-ProRule" id="PRU01091"/>
    </source>
</evidence>
<dbReference type="PROSITE" id="PS51755">
    <property type="entry name" value="OMPR_PHOB"/>
    <property type="match status" value="1"/>
</dbReference>
<feature type="domain" description="Response regulatory" evidence="4">
    <location>
        <begin position="147"/>
        <end position="261"/>
    </location>
</feature>
<dbReference type="InterPro" id="IPR036388">
    <property type="entry name" value="WH-like_DNA-bd_sf"/>
</dbReference>
<dbReference type="SUPFAM" id="SSF46894">
    <property type="entry name" value="C-terminal effector domain of the bipartite response regulators"/>
    <property type="match status" value="1"/>
</dbReference>
<feature type="DNA-binding region" description="OmpR/PhoB-type" evidence="3">
    <location>
        <begin position="31"/>
        <end position="126"/>
    </location>
</feature>
<dbReference type="GO" id="GO:0006355">
    <property type="term" value="P:regulation of DNA-templated transcription"/>
    <property type="evidence" value="ECO:0007669"/>
    <property type="project" value="InterPro"/>
</dbReference>
<dbReference type="GO" id="GO:0032993">
    <property type="term" value="C:protein-DNA complex"/>
    <property type="evidence" value="ECO:0007669"/>
    <property type="project" value="TreeGrafter"/>
</dbReference>
<proteinExistence type="predicted"/>
<organism evidence="6 7">
    <name type="scientific">Hypericibacter terrae</name>
    <dbReference type="NCBI Taxonomy" id="2602015"/>
    <lineage>
        <taxon>Bacteria</taxon>
        <taxon>Pseudomonadati</taxon>
        <taxon>Pseudomonadota</taxon>
        <taxon>Alphaproteobacteria</taxon>
        <taxon>Rhodospirillales</taxon>
        <taxon>Dongiaceae</taxon>
        <taxon>Hypericibacter</taxon>
    </lineage>
</organism>
<dbReference type="Gene3D" id="1.10.10.10">
    <property type="entry name" value="Winged helix-like DNA-binding domain superfamily/Winged helix DNA-binding domain"/>
    <property type="match status" value="1"/>
</dbReference>
<dbReference type="EMBL" id="CP042906">
    <property type="protein sequence ID" value="QEX15933.1"/>
    <property type="molecule type" value="Genomic_DNA"/>
</dbReference>
<dbReference type="PROSITE" id="PS50110">
    <property type="entry name" value="RESPONSE_REGULATORY"/>
    <property type="match status" value="1"/>
</dbReference>
<dbReference type="PANTHER" id="PTHR48111:SF56">
    <property type="entry name" value="TETRATHIONATE RESPONSE REGULATORY PROTEIN TTRR"/>
    <property type="match status" value="1"/>
</dbReference>
<dbReference type="InterPro" id="IPR016032">
    <property type="entry name" value="Sig_transdc_resp-reg_C-effctor"/>
</dbReference>
<evidence type="ECO:0000256" key="2">
    <source>
        <dbReference type="PROSITE-ProRule" id="PRU00169"/>
    </source>
</evidence>
<dbReference type="InterPro" id="IPR001867">
    <property type="entry name" value="OmpR/PhoB-type_DNA-bd"/>
</dbReference>
<evidence type="ECO:0008006" key="8">
    <source>
        <dbReference type="Google" id="ProtNLM"/>
    </source>
</evidence>
<dbReference type="CDD" id="cd00383">
    <property type="entry name" value="trans_reg_C"/>
    <property type="match status" value="1"/>
</dbReference>
<evidence type="ECO:0000313" key="6">
    <source>
        <dbReference type="EMBL" id="QEX15933.1"/>
    </source>
</evidence>
<dbReference type="InterPro" id="IPR039420">
    <property type="entry name" value="WalR-like"/>
</dbReference>
<dbReference type="AlphaFoldDB" id="A0A5J6MEN9"/>
<keyword evidence="7" id="KW-1185">Reference proteome</keyword>
<dbReference type="Gene3D" id="3.40.50.2300">
    <property type="match status" value="1"/>
</dbReference>
<gene>
    <name evidence="6" type="ORF">FRZ44_12230</name>
</gene>
<dbReference type="SUPFAM" id="SSF52172">
    <property type="entry name" value="CheY-like"/>
    <property type="match status" value="1"/>
</dbReference>
<name>A0A5J6MEN9_9PROT</name>
<keyword evidence="2" id="KW-0597">Phosphoprotein</keyword>
<evidence type="ECO:0000313" key="7">
    <source>
        <dbReference type="Proteomes" id="UP000326202"/>
    </source>
</evidence>
<sequence>MIQNLTNLPIPNRPARSWTAARDEPGTDDDPSVLRFRHYCVLPRARQLLADGRSLEIGSRAFDLLVVLLESRGTLVTKNEIVKRVWPSTLVEDSNLRVQMTALRKVLGRDGDLIKTVPGRGYMLAAETTAEPPASLFCEPPVRAPATVAVIDDDRDVREALHSLLRSAGMRVELFGSVPEFLDSPHPNLPDCVVLDVMLPGKSGLDFHEDLVRAKRQLPVIFISGQADVPMSVRAMKGGAVEFLTKPVRHQDLLRAVLQAIAPVSA</sequence>
<evidence type="ECO:0000256" key="1">
    <source>
        <dbReference type="ARBA" id="ARBA00023125"/>
    </source>
</evidence>
<dbReference type="SMART" id="SM00448">
    <property type="entry name" value="REC"/>
    <property type="match status" value="1"/>
</dbReference>
<feature type="modified residue" description="4-aspartylphosphate" evidence="2">
    <location>
        <position position="196"/>
    </location>
</feature>
<dbReference type="Proteomes" id="UP000326202">
    <property type="component" value="Chromosome"/>
</dbReference>
<evidence type="ECO:0000259" key="5">
    <source>
        <dbReference type="PROSITE" id="PS51755"/>
    </source>
</evidence>
<dbReference type="PANTHER" id="PTHR48111">
    <property type="entry name" value="REGULATOR OF RPOS"/>
    <property type="match status" value="1"/>
</dbReference>
<dbReference type="CDD" id="cd17537">
    <property type="entry name" value="REC_FixJ"/>
    <property type="match status" value="1"/>
</dbReference>
<accession>A0A5J6MEN9</accession>
<protein>
    <recommendedName>
        <fullName evidence="8">Transcriptional regulator</fullName>
    </recommendedName>
</protein>